<comment type="caution">
    <text evidence="2">The sequence shown here is derived from an EMBL/GenBank/DDBJ whole genome shotgun (WGS) entry which is preliminary data.</text>
</comment>
<feature type="compositionally biased region" description="Acidic residues" evidence="1">
    <location>
        <begin position="70"/>
        <end position="80"/>
    </location>
</feature>
<dbReference type="OrthoDB" id="5209368at2759"/>
<protein>
    <submittedName>
        <fullName evidence="2">Uncharacterized protein</fullName>
    </submittedName>
</protein>
<evidence type="ECO:0000313" key="3">
    <source>
        <dbReference type="Proteomes" id="UP000578531"/>
    </source>
</evidence>
<sequence length="305" mass="34732">MLAEVAKGEGLMKRRCREIEAREKVSVLDVSRESIEIDVDQHDDNEGKVGAAASDEDVAYDEDDHSRIDNDDEDDNDVEGDGNKKDQDKEDERLLLTLNQQKVLIKKGIQRTPEELVHTDGDIKMAEIAHRLHGPSSTTTKARNGACGDTTNPCTALVLANAYNGNGTFFDHCSRREVMDPFVFYTKDILACHERYLCPIRDNMHAPVEIVYGIPTWERMKLLVQDKLQALDLWGNYEGSTIYLEWENVQENLSETSRRLGRFLIFASHLQNMMRAWSKSYTAGQHSLLEIGYRLAGVGFIERFY</sequence>
<dbReference type="AlphaFoldDB" id="A0A8H6FZH5"/>
<name>A0A8H6FZH5_9LECA</name>
<dbReference type="EMBL" id="JACCJC010000012">
    <property type="protein sequence ID" value="KAF6237690.1"/>
    <property type="molecule type" value="Genomic_DNA"/>
</dbReference>
<organism evidence="2 3">
    <name type="scientific">Letharia columbiana</name>
    <dbReference type="NCBI Taxonomy" id="112416"/>
    <lineage>
        <taxon>Eukaryota</taxon>
        <taxon>Fungi</taxon>
        <taxon>Dikarya</taxon>
        <taxon>Ascomycota</taxon>
        <taxon>Pezizomycotina</taxon>
        <taxon>Lecanoromycetes</taxon>
        <taxon>OSLEUM clade</taxon>
        <taxon>Lecanoromycetidae</taxon>
        <taxon>Lecanorales</taxon>
        <taxon>Lecanorineae</taxon>
        <taxon>Parmeliaceae</taxon>
        <taxon>Letharia</taxon>
    </lineage>
</organism>
<keyword evidence="3" id="KW-1185">Reference proteome</keyword>
<feature type="compositionally biased region" description="Basic and acidic residues" evidence="1">
    <location>
        <begin position="30"/>
        <end position="47"/>
    </location>
</feature>
<evidence type="ECO:0000313" key="2">
    <source>
        <dbReference type="EMBL" id="KAF6237690.1"/>
    </source>
</evidence>
<dbReference type="Proteomes" id="UP000578531">
    <property type="component" value="Unassembled WGS sequence"/>
</dbReference>
<dbReference type="GeneID" id="59285556"/>
<proteinExistence type="predicted"/>
<feature type="region of interest" description="Disordered" evidence="1">
    <location>
        <begin position="30"/>
        <end position="92"/>
    </location>
</feature>
<evidence type="ECO:0000256" key="1">
    <source>
        <dbReference type="SAM" id="MobiDB-lite"/>
    </source>
</evidence>
<gene>
    <name evidence="2" type="ORF">HO173_003891</name>
</gene>
<feature type="compositionally biased region" description="Acidic residues" evidence="1">
    <location>
        <begin position="54"/>
        <end position="63"/>
    </location>
</feature>
<dbReference type="RefSeq" id="XP_037167008.1">
    <property type="nucleotide sequence ID" value="XM_037305815.1"/>
</dbReference>
<accession>A0A8H6FZH5</accession>
<feature type="compositionally biased region" description="Basic and acidic residues" evidence="1">
    <location>
        <begin position="81"/>
        <end position="92"/>
    </location>
</feature>
<reference evidence="2 3" key="1">
    <citation type="journal article" date="2020" name="Genomics">
        <title>Complete, high-quality genomes from long-read metagenomic sequencing of two wolf lichen thalli reveals enigmatic genome architecture.</title>
        <authorList>
            <person name="McKenzie S.K."/>
            <person name="Walston R.F."/>
            <person name="Allen J.L."/>
        </authorList>
    </citation>
    <scope>NUCLEOTIDE SEQUENCE [LARGE SCALE GENOMIC DNA]</scope>
    <source>
        <strain evidence="2">WasteWater2</strain>
    </source>
</reference>